<dbReference type="KEGG" id="oar:OA238_c38400"/>
<dbReference type="InterPro" id="IPR001129">
    <property type="entry name" value="Membr-assoc_MAPEG"/>
</dbReference>
<sequence length="189" mass="20848">MSKLLEADASTDEGLKIIMAGFAKAAVTVVVPAILFVIVAQWLQLFQTGWVQSRTDNLFYVGQNLAFAGLVLTGHIFWVSISRATPNAEKWQEGHRPSIGTTLDMAQRIALNTLEQTVIFALAQLALASVLPPESIDATRALLVVWIAGRLMYVVGYRKHPFYRSYGFNATILPSLFALLYAAFRIVFG</sequence>
<dbReference type="Pfam" id="PF01124">
    <property type="entry name" value="MAPEG"/>
    <property type="match status" value="1"/>
</dbReference>
<keyword evidence="2 5" id="KW-0812">Transmembrane</keyword>
<accession>M9RTF6</accession>
<dbReference type="AlphaFoldDB" id="M9RTF6"/>
<evidence type="ECO:0000256" key="3">
    <source>
        <dbReference type="ARBA" id="ARBA00022989"/>
    </source>
</evidence>
<keyword evidence="7" id="KW-1185">Reference proteome</keyword>
<evidence type="ECO:0000256" key="1">
    <source>
        <dbReference type="ARBA" id="ARBA00004370"/>
    </source>
</evidence>
<feature type="transmembrane region" description="Helical" evidence="5">
    <location>
        <begin position="58"/>
        <end position="81"/>
    </location>
</feature>
<proteinExistence type="predicted"/>
<feature type="transmembrane region" description="Helical" evidence="5">
    <location>
        <begin position="168"/>
        <end position="188"/>
    </location>
</feature>
<dbReference type="EMBL" id="CP003742">
    <property type="protein sequence ID" value="AGI73786.1"/>
    <property type="molecule type" value="Genomic_DNA"/>
</dbReference>
<dbReference type="Proteomes" id="UP000004688">
    <property type="component" value="Chromosome"/>
</dbReference>
<reference evidence="6 7" key="1">
    <citation type="journal article" date="2013" name="PLoS ONE">
        <title>Poles Apart: Arctic and Antarctic Octadecabacter strains Share High Genome Plasticity and a New Type of Xanthorhodopsin.</title>
        <authorList>
            <person name="Vollmers J."/>
            <person name="Voget S."/>
            <person name="Dietrich S."/>
            <person name="Gollnow K."/>
            <person name="Smits M."/>
            <person name="Meyer K."/>
            <person name="Brinkhoff T."/>
            <person name="Simon M."/>
            <person name="Daniel R."/>
        </authorList>
    </citation>
    <scope>NUCLEOTIDE SEQUENCE [LARGE SCALE GENOMIC DNA]</scope>
    <source>
        <strain evidence="6 7">238</strain>
    </source>
</reference>
<feature type="transmembrane region" description="Helical" evidence="5">
    <location>
        <begin position="21"/>
        <end position="43"/>
    </location>
</feature>
<gene>
    <name evidence="6" type="ORF">OA238_c38400</name>
</gene>
<evidence type="ECO:0000256" key="5">
    <source>
        <dbReference type="SAM" id="Phobius"/>
    </source>
</evidence>
<dbReference type="SUPFAM" id="SSF161084">
    <property type="entry name" value="MAPEG domain-like"/>
    <property type="match status" value="1"/>
</dbReference>
<evidence type="ECO:0000256" key="4">
    <source>
        <dbReference type="ARBA" id="ARBA00023136"/>
    </source>
</evidence>
<dbReference type="RefSeq" id="WP_015496773.1">
    <property type="nucleotide sequence ID" value="NC_020908.1"/>
</dbReference>
<comment type="subcellular location">
    <subcellularLocation>
        <location evidence="1">Membrane</location>
    </subcellularLocation>
</comment>
<evidence type="ECO:0000313" key="6">
    <source>
        <dbReference type="EMBL" id="AGI73786.1"/>
    </source>
</evidence>
<dbReference type="STRING" id="391616.OA238_c38400"/>
<name>M9RTF6_9RHOB</name>
<evidence type="ECO:0000256" key="2">
    <source>
        <dbReference type="ARBA" id="ARBA00022692"/>
    </source>
</evidence>
<dbReference type="OrthoDB" id="582367at2"/>
<dbReference type="GO" id="GO:0016020">
    <property type="term" value="C:membrane"/>
    <property type="evidence" value="ECO:0007669"/>
    <property type="project" value="UniProtKB-SubCell"/>
</dbReference>
<keyword evidence="4 5" id="KW-0472">Membrane</keyword>
<organism evidence="6 7">
    <name type="scientific">Octadecabacter arcticus 238</name>
    <dbReference type="NCBI Taxonomy" id="391616"/>
    <lineage>
        <taxon>Bacteria</taxon>
        <taxon>Pseudomonadati</taxon>
        <taxon>Pseudomonadota</taxon>
        <taxon>Alphaproteobacteria</taxon>
        <taxon>Rhodobacterales</taxon>
        <taxon>Roseobacteraceae</taxon>
        <taxon>Octadecabacter</taxon>
    </lineage>
</organism>
<evidence type="ECO:0000313" key="7">
    <source>
        <dbReference type="Proteomes" id="UP000004688"/>
    </source>
</evidence>
<keyword evidence="3 5" id="KW-1133">Transmembrane helix</keyword>
<dbReference type="InterPro" id="IPR023352">
    <property type="entry name" value="MAPEG-like_dom_sf"/>
</dbReference>
<dbReference type="Gene3D" id="1.20.120.550">
    <property type="entry name" value="Membrane associated eicosanoid/glutathione metabolism-like domain"/>
    <property type="match status" value="1"/>
</dbReference>
<dbReference type="HOGENOM" id="CLU_1433183_0_0_5"/>
<protein>
    <submittedName>
        <fullName evidence="6">Putative MAPEG-superfamily protein</fullName>
    </submittedName>
</protein>